<evidence type="ECO:0000313" key="1">
    <source>
        <dbReference type="EMBL" id="GME93964.1"/>
    </source>
</evidence>
<protein>
    <submittedName>
        <fullName evidence="1">Unnamed protein product</fullName>
    </submittedName>
</protein>
<sequence length="139" mass="16023">MLELTATSSQIPLGKKMFNEMSLLSKHANDEKHYRHQKHFGQKATAAGVGKKIKITIKDLFEEYCENHNLFIVKDDNTFSHNHIQYRVSKSFDINRAGMLTKKKGVVVYFDDDLLWASKDEGKNFEPVSFEELNTILEA</sequence>
<organism evidence="1 2">
    <name type="scientific">Ambrosiozyma monospora</name>
    <name type="common">Yeast</name>
    <name type="synonym">Endomycopsis monosporus</name>
    <dbReference type="NCBI Taxonomy" id="43982"/>
    <lineage>
        <taxon>Eukaryota</taxon>
        <taxon>Fungi</taxon>
        <taxon>Dikarya</taxon>
        <taxon>Ascomycota</taxon>
        <taxon>Saccharomycotina</taxon>
        <taxon>Pichiomycetes</taxon>
        <taxon>Pichiales</taxon>
        <taxon>Pichiaceae</taxon>
        <taxon>Ambrosiozyma</taxon>
    </lineage>
</organism>
<dbReference type="Proteomes" id="UP001165064">
    <property type="component" value="Unassembled WGS sequence"/>
</dbReference>
<keyword evidence="2" id="KW-1185">Reference proteome</keyword>
<dbReference type="EMBL" id="BSXS01008882">
    <property type="protein sequence ID" value="GME93964.1"/>
    <property type="molecule type" value="Genomic_DNA"/>
</dbReference>
<accession>A0ACB5TRZ5</accession>
<gene>
    <name evidence="1" type="ORF">Amon02_000945500</name>
</gene>
<proteinExistence type="predicted"/>
<name>A0ACB5TRZ5_AMBMO</name>
<reference evidence="1" key="1">
    <citation type="submission" date="2023-04" db="EMBL/GenBank/DDBJ databases">
        <title>Ambrosiozyma monospora NBRC 10751.</title>
        <authorList>
            <person name="Ichikawa N."/>
            <person name="Sato H."/>
            <person name="Tonouchi N."/>
        </authorList>
    </citation>
    <scope>NUCLEOTIDE SEQUENCE</scope>
    <source>
        <strain evidence="1">NBRC 10751</strain>
    </source>
</reference>
<comment type="caution">
    <text evidence="1">The sequence shown here is derived from an EMBL/GenBank/DDBJ whole genome shotgun (WGS) entry which is preliminary data.</text>
</comment>
<evidence type="ECO:0000313" key="2">
    <source>
        <dbReference type="Proteomes" id="UP001165064"/>
    </source>
</evidence>